<dbReference type="InterPro" id="IPR004089">
    <property type="entry name" value="MCPsignal_dom"/>
</dbReference>
<evidence type="ECO:0000313" key="5">
    <source>
        <dbReference type="Proteomes" id="UP000183639"/>
    </source>
</evidence>
<sequence>MGFFNFGKSKEPLYNQRAAEKKQQQVAAPKAVKAVARTAAAAPARPERVDEQIAYGIDYLDERMNELTQAEAGIAEYVHKMNETYAGIGQVNEDFASLNDHFNRLEDYAQNISTIMEKSQSVVSDAGDSVGSLAGKMQEIEGKLDEITAVFQQLEEKFTNIKKMSEGIEGIATRTNLLSLNASIEAARAGEAGRGFSVVAENIRELAASTKGLVEGIDTNINSLYQSIAELNQAIEQTRQKTSENASFVGKVQASFDDVTKSTESVGDYSQRIVAGIHKTSSMMDSVADGASSVGGLVSSMRQNIHGLKELMSEKNVIACSMIDFLRQVKVLMKERH</sequence>
<evidence type="ECO:0000256" key="1">
    <source>
        <dbReference type="ARBA" id="ARBA00023224"/>
    </source>
</evidence>
<name>A0A1I3GA43_SELRU</name>
<reference evidence="4 5" key="1">
    <citation type="submission" date="2016-10" db="EMBL/GenBank/DDBJ databases">
        <authorList>
            <person name="de Groot N.N."/>
        </authorList>
    </citation>
    <scope>NUCLEOTIDE SEQUENCE [LARGE SCALE GENOMIC DNA]</scope>
    <source>
        <strain evidence="4 5">Z108</strain>
    </source>
</reference>
<evidence type="ECO:0000259" key="3">
    <source>
        <dbReference type="PROSITE" id="PS50111"/>
    </source>
</evidence>
<dbReference type="GO" id="GO:0007165">
    <property type="term" value="P:signal transduction"/>
    <property type="evidence" value="ECO:0007669"/>
    <property type="project" value="UniProtKB-KW"/>
</dbReference>
<dbReference type="Proteomes" id="UP000183639">
    <property type="component" value="Unassembled WGS sequence"/>
</dbReference>
<dbReference type="Pfam" id="PF00015">
    <property type="entry name" value="MCPsignal"/>
    <property type="match status" value="1"/>
</dbReference>
<keyword evidence="1 2" id="KW-0807">Transducer</keyword>
<dbReference type="PANTHER" id="PTHR32089">
    <property type="entry name" value="METHYL-ACCEPTING CHEMOTAXIS PROTEIN MCPB"/>
    <property type="match status" value="1"/>
</dbReference>
<accession>A0A1I3GA43</accession>
<proteinExistence type="predicted"/>
<dbReference type="PANTHER" id="PTHR32089:SF112">
    <property type="entry name" value="LYSOZYME-LIKE PROTEIN-RELATED"/>
    <property type="match status" value="1"/>
</dbReference>
<organism evidence="4 5">
    <name type="scientific">Selenomonas ruminantium</name>
    <dbReference type="NCBI Taxonomy" id="971"/>
    <lineage>
        <taxon>Bacteria</taxon>
        <taxon>Bacillati</taxon>
        <taxon>Bacillota</taxon>
        <taxon>Negativicutes</taxon>
        <taxon>Selenomonadales</taxon>
        <taxon>Selenomonadaceae</taxon>
        <taxon>Selenomonas</taxon>
    </lineage>
</organism>
<feature type="domain" description="Methyl-accepting transducer" evidence="3">
    <location>
        <begin position="59"/>
        <end position="295"/>
    </location>
</feature>
<evidence type="ECO:0000256" key="2">
    <source>
        <dbReference type="PROSITE-ProRule" id="PRU00284"/>
    </source>
</evidence>
<dbReference type="PROSITE" id="PS50111">
    <property type="entry name" value="CHEMOTAXIS_TRANSDUC_2"/>
    <property type="match status" value="1"/>
</dbReference>
<dbReference type="Gene3D" id="1.10.287.950">
    <property type="entry name" value="Methyl-accepting chemotaxis protein"/>
    <property type="match status" value="1"/>
</dbReference>
<protein>
    <submittedName>
        <fullName evidence="4">Methyl-accepting chemotaxis protein</fullName>
    </submittedName>
</protein>
<dbReference type="OrthoDB" id="9816519at2"/>
<dbReference type="GO" id="GO:0016020">
    <property type="term" value="C:membrane"/>
    <property type="evidence" value="ECO:0007669"/>
    <property type="project" value="InterPro"/>
</dbReference>
<gene>
    <name evidence="4" type="ORF">SAMN04487861_12112</name>
</gene>
<dbReference type="SUPFAM" id="SSF58104">
    <property type="entry name" value="Methyl-accepting chemotaxis protein (MCP) signaling domain"/>
    <property type="match status" value="1"/>
</dbReference>
<evidence type="ECO:0000313" key="4">
    <source>
        <dbReference type="EMBL" id="SFI20339.1"/>
    </source>
</evidence>
<dbReference type="SMART" id="SM00283">
    <property type="entry name" value="MA"/>
    <property type="match status" value="1"/>
</dbReference>
<dbReference type="AlphaFoldDB" id="A0A1I3GA43"/>
<dbReference type="RefSeq" id="WP_075444858.1">
    <property type="nucleotide sequence ID" value="NZ_FOQK01000021.1"/>
</dbReference>
<dbReference type="EMBL" id="FOQK01000021">
    <property type="protein sequence ID" value="SFI20339.1"/>
    <property type="molecule type" value="Genomic_DNA"/>
</dbReference>